<protein>
    <submittedName>
        <fullName evidence="3">Uncharacterized protein</fullName>
    </submittedName>
</protein>
<proteinExistence type="predicted"/>
<evidence type="ECO:0000256" key="1">
    <source>
        <dbReference type="SAM" id="MobiDB-lite"/>
    </source>
</evidence>
<dbReference type="RefSeq" id="WP_109570427.1">
    <property type="nucleotide sequence ID" value="NZ_CP029463.1"/>
</dbReference>
<gene>
    <name evidence="3" type="ORF">DI487_15345</name>
</gene>
<name>A0A2U8QYE8_9FLAO</name>
<evidence type="ECO:0000313" key="3">
    <source>
        <dbReference type="EMBL" id="AWM15089.1"/>
    </source>
</evidence>
<sequence length="263" mass="27802">MKKIKLFTFLTGLFALTVLYSCDTEPIDPAVLQSIPGDPGNNNSTGGGNNNGGTGNNGGGTSGGGTSTGDYWPTTIGNWWQFDQNGTAADPFEIVGTDTFNGATYYRFNPQSGSGTTVFGTATFWLNKNGGAYTMKIDDIVIDANGMSGVQTGYEYVVLRDNLSVNGTWNGSYSQTTTYTGIPAITQNVTYTGTILEIGATETVDGEVFNNIIKAEIVQNVNVSGMITIITTEYWFAKDIGPVKAISSGLGNNVSILTSYAIN</sequence>
<feature type="region of interest" description="Disordered" evidence="1">
    <location>
        <begin position="31"/>
        <end position="68"/>
    </location>
</feature>
<accession>A0A2U8QYE8</accession>
<dbReference type="Proteomes" id="UP000245429">
    <property type="component" value="Chromosome"/>
</dbReference>
<keyword evidence="2" id="KW-0732">Signal</keyword>
<dbReference type="KEGG" id="fse:DI487_15345"/>
<feature type="signal peptide" evidence="2">
    <location>
        <begin position="1"/>
        <end position="20"/>
    </location>
</feature>
<evidence type="ECO:0000256" key="2">
    <source>
        <dbReference type="SAM" id="SignalP"/>
    </source>
</evidence>
<dbReference type="AlphaFoldDB" id="A0A2U8QYE8"/>
<feature type="compositionally biased region" description="Gly residues" evidence="1">
    <location>
        <begin position="45"/>
        <end position="67"/>
    </location>
</feature>
<evidence type="ECO:0000313" key="4">
    <source>
        <dbReference type="Proteomes" id="UP000245429"/>
    </source>
</evidence>
<organism evidence="3 4">
    <name type="scientific">Flavobacterium sediminis</name>
    <dbReference type="NCBI Taxonomy" id="2201181"/>
    <lineage>
        <taxon>Bacteria</taxon>
        <taxon>Pseudomonadati</taxon>
        <taxon>Bacteroidota</taxon>
        <taxon>Flavobacteriia</taxon>
        <taxon>Flavobacteriales</taxon>
        <taxon>Flavobacteriaceae</taxon>
        <taxon>Flavobacterium</taxon>
    </lineage>
</organism>
<dbReference type="EMBL" id="CP029463">
    <property type="protein sequence ID" value="AWM15089.1"/>
    <property type="molecule type" value="Genomic_DNA"/>
</dbReference>
<reference evidence="3 4" key="1">
    <citation type="submission" date="2018-05" db="EMBL/GenBank/DDBJ databases">
        <title>Flavobacterium sp. MEBiC07310.</title>
        <authorList>
            <person name="Baek K."/>
        </authorList>
    </citation>
    <scope>NUCLEOTIDE SEQUENCE [LARGE SCALE GENOMIC DNA]</scope>
    <source>
        <strain evidence="3 4">MEBiC07310</strain>
    </source>
</reference>
<dbReference type="OrthoDB" id="705385at2"/>
<feature type="chain" id="PRO_5016155769" evidence="2">
    <location>
        <begin position="21"/>
        <end position="263"/>
    </location>
</feature>
<dbReference type="PROSITE" id="PS51257">
    <property type="entry name" value="PROKAR_LIPOPROTEIN"/>
    <property type="match status" value="1"/>
</dbReference>
<keyword evidence="4" id="KW-1185">Reference proteome</keyword>